<dbReference type="Pfam" id="PF13589">
    <property type="entry name" value="HATPase_c_3"/>
    <property type="match status" value="1"/>
</dbReference>
<feature type="binding site" evidence="8">
    <location>
        <position position="181"/>
    </location>
    <ligand>
        <name>ATP</name>
        <dbReference type="ChEBI" id="CHEBI:30616"/>
    </ligand>
</feature>
<keyword evidence="9" id="KW-1185">Reference proteome</keyword>
<keyword evidence="7" id="KW-0143">Chaperone</keyword>
<dbReference type="Pfam" id="PF00183">
    <property type="entry name" value="HSP90"/>
    <property type="match status" value="1"/>
</dbReference>
<accession>A0A6P6Y9Y1</accession>
<dbReference type="InterPro" id="IPR020568">
    <property type="entry name" value="Ribosomal_Su5_D2-typ_SF"/>
</dbReference>
<proteinExistence type="inferred from homology"/>
<evidence type="ECO:0000313" key="9">
    <source>
        <dbReference type="Proteomes" id="UP000515146"/>
    </source>
</evidence>
<evidence type="ECO:0000256" key="7">
    <source>
        <dbReference type="ARBA" id="ARBA00023186"/>
    </source>
</evidence>
<reference evidence="10" key="1">
    <citation type="submission" date="2025-08" db="UniProtKB">
        <authorList>
            <consortium name="RefSeq"/>
        </authorList>
    </citation>
    <scope>IDENTIFICATION</scope>
    <source>
        <strain evidence="10">Airmid</strain>
    </source>
</reference>
<dbReference type="CDD" id="cd16927">
    <property type="entry name" value="HATPase_Hsp90-like"/>
    <property type="match status" value="1"/>
</dbReference>
<feature type="binding site" evidence="8">
    <location>
        <position position="41"/>
    </location>
    <ligand>
        <name>ATP</name>
        <dbReference type="ChEBI" id="CHEBI:30616"/>
    </ligand>
</feature>
<protein>
    <submittedName>
        <fullName evidence="10">Heat shock protein 90-like</fullName>
    </submittedName>
</protein>
<dbReference type="GO" id="GO:0005737">
    <property type="term" value="C:cytoplasm"/>
    <property type="evidence" value="ECO:0007669"/>
    <property type="project" value="UniProtKB-SubCell"/>
</dbReference>
<evidence type="ECO:0000256" key="3">
    <source>
        <dbReference type="ARBA" id="ARBA00022490"/>
    </source>
</evidence>
<dbReference type="InterPro" id="IPR020575">
    <property type="entry name" value="Hsp90_N"/>
</dbReference>
<dbReference type="GO" id="GO:0140662">
    <property type="term" value="F:ATP-dependent protein folding chaperone"/>
    <property type="evidence" value="ECO:0007669"/>
    <property type="project" value="InterPro"/>
</dbReference>
<feature type="binding site" evidence="8">
    <location>
        <begin position="126"/>
        <end position="131"/>
    </location>
    <ligand>
        <name>ATP</name>
        <dbReference type="ChEBI" id="CHEBI:30616"/>
    </ligand>
</feature>
<organism evidence="9 10">
    <name type="scientific">Dermatophagoides pteronyssinus</name>
    <name type="common">European house dust mite</name>
    <dbReference type="NCBI Taxonomy" id="6956"/>
    <lineage>
        <taxon>Eukaryota</taxon>
        <taxon>Metazoa</taxon>
        <taxon>Ecdysozoa</taxon>
        <taxon>Arthropoda</taxon>
        <taxon>Chelicerata</taxon>
        <taxon>Arachnida</taxon>
        <taxon>Acari</taxon>
        <taxon>Acariformes</taxon>
        <taxon>Sarcoptiformes</taxon>
        <taxon>Astigmata</taxon>
        <taxon>Psoroptidia</taxon>
        <taxon>Analgoidea</taxon>
        <taxon>Pyroglyphidae</taxon>
        <taxon>Dermatophagoidinae</taxon>
        <taxon>Dermatophagoides</taxon>
    </lineage>
</organism>
<dbReference type="InterPro" id="IPR001404">
    <property type="entry name" value="Hsp90_fam"/>
</dbReference>
<dbReference type="SUPFAM" id="SSF55874">
    <property type="entry name" value="ATPase domain of HSP90 chaperone/DNA topoisomerase II/histidine kinase"/>
    <property type="match status" value="1"/>
</dbReference>
<evidence type="ECO:0000256" key="1">
    <source>
        <dbReference type="ARBA" id="ARBA00004496"/>
    </source>
</evidence>
<dbReference type="SUPFAM" id="SSF54211">
    <property type="entry name" value="Ribosomal protein S5 domain 2-like"/>
    <property type="match status" value="1"/>
</dbReference>
<feature type="binding site" evidence="8">
    <location>
        <position position="88"/>
    </location>
    <ligand>
        <name>ATP</name>
        <dbReference type="ChEBI" id="CHEBI:30616"/>
    </ligand>
</feature>
<dbReference type="Gene3D" id="3.40.50.11260">
    <property type="match status" value="1"/>
</dbReference>
<comment type="similarity">
    <text evidence="2">Belongs to the heat shock protein 90 family.</text>
</comment>
<dbReference type="OrthoDB" id="5426351at2759"/>
<dbReference type="AlphaFoldDB" id="A0A6P6Y9Y1"/>
<evidence type="ECO:0000256" key="5">
    <source>
        <dbReference type="ARBA" id="ARBA00022840"/>
    </source>
</evidence>
<comment type="subcellular location">
    <subcellularLocation>
        <location evidence="1">Cytoplasm</location>
    </subcellularLocation>
</comment>
<dbReference type="GO" id="GO:0005524">
    <property type="term" value="F:ATP binding"/>
    <property type="evidence" value="ECO:0007669"/>
    <property type="project" value="UniProtKB-KW"/>
</dbReference>
<keyword evidence="3" id="KW-0963">Cytoplasm</keyword>
<feature type="binding site" evidence="8">
    <location>
        <position position="37"/>
    </location>
    <ligand>
        <name>ATP</name>
        <dbReference type="ChEBI" id="CHEBI:30616"/>
    </ligand>
</feature>
<dbReference type="Gene3D" id="3.30.230.80">
    <property type="match status" value="1"/>
</dbReference>
<keyword evidence="5 8" id="KW-0067">ATP-binding</keyword>
<dbReference type="InterPro" id="IPR036890">
    <property type="entry name" value="HATPase_C_sf"/>
</dbReference>
<evidence type="ECO:0000256" key="4">
    <source>
        <dbReference type="ARBA" id="ARBA00022741"/>
    </source>
</evidence>
<evidence type="ECO:0000256" key="2">
    <source>
        <dbReference type="ARBA" id="ARBA00008239"/>
    </source>
</evidence>
<dbReference type="NCBIfam" id="NF003555">
    <property type="entry name" value="PRK05218.1"/>
    <property type="match status" value="1"/>
</dbReference>
<sequence length="705" mass="81421">MSSVKDSEQYNFSAEINQLMGIIVNTLYSNKEVAIRELISNASDALDKIRYESLTNPAILTVEPKMEISIIPDKESKTLIIQDTGIGMTKEDMIKNLGTIARSGTKSFMECITSSSAASDFNLIGQFGVGFYSAYLIADKVTVISKHDNDDQYIWESYAGGTFTVTKWNEDSCYPKLTRGTYLVLSLKEDQLEFAEEKKLREIIKKHSEYINFPIRLSVKKTKSVEVELEGEELEEAKRKEVDNKEENETEPKKYTKTIEEQTVEFETINSTKPIWMRKPEDVTEEEYAAFYKTLSNDWEKHLCVSHFSVEGQIEFKCVLFVPKRAPFDLFDTKKKRNNIKLYVRRVFITDDAEELIPEWLSFVKGIVDSEDLPLNISRESLQQNRIMKIIRKNIVKKCIELFEKITDSKEDYKVFFEQFGKNIKLGVHEDSNNRAKLAELLRYSTTKSVNEEISLREYVDRAPESQKAIYYISGENKQALINSPFLERLNKKNYEVILMTDPIDEYVVQQLTEYDGKKFVCCSKEGMNLVEDEEEKKKLQELKDEFEPLTNVIKEILHDKVEKVVISERVTNSPCVLVTSEYGWSANMERIMKAQALRDTTMSSYMTAKKTLEINVHHPVLKELKVRVMNDKNDTTIKDLVWLLFETALLTSGFSLENPATFASRIHKMIQFGLSIQDSEFQEPPHLESIEISQESAAKMEEVD</sequence>
<dbReference type="FunFam" id="3.30.230.80:FF:000001">
    <property type="entry name" value="Heat shock protein 90 alpha"/>
    <property type="match status" value="1"/>
</dbReference>
<dbReference type="InParanoid" id="A0A6P6Y9Y1"/>
<dbReference type="HAMAP" id="MF_00505">
    <property type="entry name" value="HSP90"/>
    <property type="match status" value="1"/>
</dbReference>
<dbReference type="FunFam" id="3.40.50.11260:FF:000001">
    <property type="entry name" value="Heat shock protein 90 alpha"/>
    <property type="match status" value="1"/>
</dbReference>
<dbReference type="RefSeq" id="XP_027202105.1">
    <property type="nucleotide sequence ID" value="XM_027346304.1"/>
</dbReference>
<feature type="binding site" evidence="8">
    <location>
        <begin position="103"/>
        <end position="104"/>
    </location>
    <ligand>
        <name>ATP</name>
        <dbReference type="ChEBI" id="CHEBI:30616"/>
    </ligand>
</feature>
<dbReference type="GO" id="GO:0016887">
    <property type="term" value="F:ATP hydrolysis activity"/>
    <property type="evidence" value="ECO:0007669"/>
    <property type="project" value="InterPro"/>
</dbReference>
<keyword evidence="6" id="KW-0346">Stress response</keyword>
<evidence type="ECO:0000256" key="8">
    <source>
        <dbReference type="PIRSR" id="PIRSR002583-1"/>
    </source>
</evidence>
<dbReference type="PANTHER" id="PTHR11528">
    <property type="entry name" value="HEAT SHOCK PROTEIN 90 FAMILY MEMBER"/>
    <property type="match status" value="1"/>
</dbReference>
<dbReference type="KEGG" id="dpte:113796058"/>
<dbReference type="Proteomes" id="UP000515146">
    <property type="component" value="Unplaced"/>
</dbReference>
<evidence type="ECO:0000313" key="10">
    <source>
        <dbReference type="RefSeq" id="XP_027202105.1"/>
    </source>
</evidence>
<feature type="binding site" evidence="8">
    <location>
        <position position="96"/>
    </location>
    <ligand>
        <name>ATP</name>
        <dbReference type="ChEBI" id="CHEBI:30616"/>
    </ligand>
</feature>
<dbReference type="SUPFAM" id="SSF110942">
    <property type="entry name" value="HSP90 C-terminal domain"/>
    <property type="match status" value="1"/>
</dbReference>
<keyword evidence="4 8" id="KW-0547">Nucleotide-binding</keyword>
<dbReference type="GO" id="GO:0051082">
    <property type="term" value="F:unfolded protein binding"/>
    <property type="evidence" value="ECO:0007669"/>
    <property type="project" value="InterPro"/>
</dbReference>
<dbReference type="FunFam" id="1.20.120.790:FF:000001">
    <property type="entry name" value="Heat shock protein 90 alpha"/>
    <property type="match status" value="1"/>
</dbReference>
<gene>
    <name evidence="10" type="primary">LOC113796058</name>
</gene>
<dbReference type="PRINTS" id="PR00775">
    <property type="entry name" value="HEATSHOCK90"/>
</dbReference>
<dbReference type="Gene3D" id="1.20.120.790">
    <property type="entry name" value="Heat shock protein 90, C-terminal domain"/>
    <property type="match status" value="1"/>
</dbReference>
<dbReference type="InterPro" id="IPR037196">
    <property type="entry name" value="HSP90_C"/>
</dbReference>
<feature type="binding site" evidence="8">
    <location>
        <position position="83"/>
    </location>
    <ligand>
        <name>ATP</name>
        <dbReference type="ChEBI" id="CHEBI:30616"/>
    </ligand>
</feature>
<feature type="binding site" evidence="8">
    <location>
        <position position="379"/>
    </location>
    <ligand>
        <name>ATP</name>
        <dbReference type="ChEBI" id="CHEBI:30616"/>
    </ligand>
</feature>
<dbReference type="Gene3D" id="3.30.565.10">
    <property type="entry name" value="Histidine kinase-like ATPase, C-terminal domain"/>
    <property type="match status" value="1"/>
</dbReference>
<evidence type="ECO:0000256" key="6">
    <source>
        <dbReference type="ARBA" id="ARBA00023016"/>
    </source>
</evidence>
<dbReference type="GO" id="GO:0101031">
    <property type="term" value="C:protein folding chaperone complex"/>
    <property type="evidence" value="ECO:0007669"/>
    <property type="project" value="UniProtKB-ARBA"/>
</dbReference>
<dbReference type="PIRSF" id="PIRSF002583">
    <property type="entry name" value="Hsp90"/>
    <property type="match status" value="1"/>
</dbReference>
<name>A0A6P6Y9Y1_DERPT</name>
<dbReference type="FunFam" id="3.30.565.10:FF:000005">
    <property type="entry name" value="Heat shock protein 90"/>
    <property type="match status" value="1"/>
</dbReference>